<dbReference type="EMBL" id="JAUUCC010000002">
    <property type="protein sequence ID" value="MEE2049147.1"/>
    <property type="molecule type" value="Genomic_DNA"/>
</dbReference>
<evidence type="ECO:0000313" key="2">
    <source>
        <dbReference type="Proteomes" id="UP001348641"/>
    </source>
</evidence>
<accession>A0ABU7KJ60</accession>
<protein>
    <submittedName>
        <fullName evidence="1">Uncharacterized protein</fullName>
    </submittedName>
</protein>
<dbReference type="Proteomes" id="UP001348641">
    <property type="component" value="Unassembled WGS sequence"/>
</dbReference>
<dbReference type="RefSeq" id="WP_330156446.1">
    <property type="nucleotide sequence ID" value="NZ_BAAAJA010000013.1"/>
</dbReference>
<reference evidence="1 2" key="1">
    <citation type="submission" date="2023-07" db="EMBL/GenBank/DDBJ databases">
        <authorList>
            <person name="Girao M."/>
            <person name="Carvalho M.F."/>
        </authorList>
    </citation>
    <scope>NUCLEOTIDE SEQUENCE [LARGE SCALE GENOMIC DNA]</scope>
    <source>
        <strain evidence="1 2">66/93</strain>
    </source>
</reference>
<sequence length="413" mass="43954">MGHSDFWRGGGDGPVSPVTWPSRKTVLALVHNYQAGDRLSEFMQVVEADPRVQVVYTQPPGSMFEKSGAEYLRRLDGTVLPWEEAVRFRFDAGVAANHGHLEQVRAPVLVLPHGTGFSRMPARGYGYGPPAERAVGGAVRGALVRYGRVVPAAIGVASGWQRSALLSAVPEAAAVAHVVGDPCYDRARASLPQRERYRRAVGVGAGERLVVAASTWGAHGLLGAHRELPERLASELPPGHVAAALLHPGVWWAHGPRQVRAWLAPARRRGLRLLAPTSPWMGLLVAADVVIGDQTSGVSYAAGLGTPVLLADGGPADVAPGSQVEALHRHALHYDPEAPPGPQVEAAVARHDPGWAAAFDPLVTSAPGRSVSLIRSHLYRLMDLPEPATAAEAEPLRLPRFVGEDGEERAWAA</sequence>
<name>A0ABU7KJ60_9ACTN</name>
<proteinExistence type="predicted"/>
<comment type="caution">
    <text evidence="1">The sequence shown here is derived from an EMBL/GenBank/DDBJ whole genome shotgun (WGS) entry which is preliminary data.</text>
</comment>
<gene>
    <name evidence="1" type="ORF">Q8A49_01385</name>
</gene>
<evidence type="ECO:0000313" key="1">
    <source>
        <dbReference type="EMBL" id="MEE2049147.1"/>
    </source>
</evidence>
<organism evidence="1 2">
    <name type="scientific">Nocardiopsis tropica</name>
    <dbReference type="NCBI Taxonomy" id="109330"/>
    <lineage>
        <taxon>Bacteria</taxon>
        <taxon>Bacillati</taxon>
        <taxon>Actinomycetota</taxon>
        <taxon>Actinomycetes</taxon>
        <taxon>Streptosporangiales</taxon>
        <taxon>Nocardiopsidaceae</taxon>
        <taxon>Nocardiopsis</taxon>
    </lineage>
</organism>